<comment type="caution">
    <text evidence="15">The sequence shown here is derived from an EMBL/GenBank/DDBJ whole genome shotgun (WGS) entry which is preliminary data.</text>
</comment>
<dbReference type="GO" id="GO:0051707">
    <property type="term" value="P:response to other organism"/>
    <property type="evidence" value="ECO:0007669"/>
    <property type="project" value="UniProtKB-ARBA"/>
</dbReference>
<proteinExistence type="predicted"/>
<evidence type="ECO:0000256" key="8">
    <source>
        <dbReference type="ARBA" id="ARBA00022840"/>
    </source>
</evidence>
<dbReference type="InterPro" id="IPR000719">
    <property type="entry name" value="Prot_kinase_dom"/>
</dbReference>
<dbReference type="PRINTS" id="PR00019">
    <property type="entry name" value="LEURICHRPT"/>
</dbReference>
<dbReference type="InterPro" id="IPR011009">
    <property type="entry name" value="Kinase-like_dom_sf"/>
</dbReference>
<reference evidence="15 16" key="1">
    <citation type="journal article" date="2018" name="Mol. Plant">
        <title>The genome of Artemisia annua provides insight into the evolution of Asteraceae family and artemisinin biosynthesis.</title>
        <authorList>
            <person name="Shen Q."/>
            <person name="Zhang L."/>
            <person name="Liao Z."/>
            <person name="Wang S."/>
            <person name="Yan T."/>
            <person name="Shi P."/>
            <person name="Liu M."/>
            <person name="Fu X."/>
            <person name="Pan Q."/>
            <person name="Wang Y."/>
            <person name="Lv Z."/>
            <person name="Lu X."/>
            <person name="Zhang F."/>
            <person name="Jiang W."/>
            <person name="Ma Y."/>
            <person name="Chen M."/>
            <person name="Hao X."/>
            <person name="Li L."/>
            <person name="Tang Y."/>
            <person name="Lv G."/>
            <person name="Zhou Y."/>
            <person name="Sun X."/>
            <person name="Brodelius P.E."/>
            <person name="Rose J.K.C."/>
            <person name="Tang K."/>
        </authorList>
    </citation>
    <scope>NUCLEOTIDE SEQUENCE [LARGE SCALE GENOMIC DNA]</scope>
    <source>
        <strain evidence="16">cv. Huhao1</strain>
        <tissue evidence="15">Leaf</tissue>
    </source>
</reference>
<evidence type="ECO:0000256" key="3">
    <source>
        <dbReference type="ARBA" id="ARBA00022614"/>
    </source>
</evidence>
<feature type="chain" id="PRO_5015440231" evidence="13">
    <location>
        <begin position="18"/>
        <end position="993"/>
    </location>
</feature>
<dbReference type="Gene3D" id="3.30.200.20">
    <property type="entry name" value="Phosphorylase Kinase, domain 1"/>
    <property type="match status" value="1"/>
</dbReference>
<keyword evidence="7" id="KW-0547">Nucleotide-binding</keyword>
<dbReference type="GO" id="GO:0009653">
    <property type="term" value="P:anatomical structure morphogenesis"/>
    <property type="evidence" value="ECO:0007669"/>
    <property type="project" value="UniProtKB-ARBA"/>
</dbReference>
<evidence type="ECO:0000256" key="1">
    <source>
        <dbReference type="ARBA" id="ARBA00004167"/>
    </source>
</evidence>
<evidence type="ECO:0000259" key="14">
    <source>
        <dbReference type="PROSITE" id="PS50011"/>
    </source>
</evidence>
<name>A0A2U1MDE3_ARTAN</name>
<dbReference type="OrthoDB" id="4062651at2759"/>
<dbReference type="InterPro" id="IPR032675">
    <property type="entry name" value="LRR_dom_sf"/>
</dbReference>
<evidence type="ECO:0000256" key="4">
    <source>
        <dbReference type="ARBA" id="ARBA00022692"/>
    </source>
</evidence>
<gene>
    <name evidence="15" type="ORF">CTI12_AA390160</name>
</gene>
<dbReference type="SMART" id="SM00369">
    <property type="entry name" value="LRR_TYP"/>
    <property type="match status" value="5"/>
</dbReference>
<evidence type="ECO:0000256" key="9">
    <source>
        <dbReference type="ARBA" id="ARBA00022989"/>
    </source>
</evidence>
<dbReference type="SUPFAM" id="SSF56112">
    <property type="entry name" value="Protein kinase-like (PK-like)"/>
    <property type="match status" value="1"/>
</dbReference>
<sequence length="993" mass="108562">MHITCLMILLFVKLVLGVTELDSLLEIKRGITEDASGKVLSSWDPKSFSSNGCPVDWYGITCSNAHVTSLLLDGLGLVGSFHFDSLTGLSMLRNLSISGNSFQGTVSNEVGSVSSLEYLDVSSNLLHGPLPIVITSLKRLVHLNLSVNNFDGTVPSSLGNLMQLKYLDLHSNNFSGNVMDLLSQLGSVAYVDLSSNGFIGTLDLGLGSDQFVSAIEYLNVSDNNIGGNLFAHDGLSYFDNLEVFDASRNQFVGTVPSFNFMVSLRILRLGSNKLSGSLPEALLQESSMILSELDLSLNELKGPVMSISSITLRSLNLSSNKLTGMLPLTIGHCATIDLSSNLLSGNLSRIQAWGNYVEEIDLSSNLLTGTFPIQTSQFLRLTSFKISNNTIGGVLSPVLATYPELKILDLSHNQFTGTLLPDLFNSARLNYLNMSFNNFNGTIPIQQTNSLVILEFLDLSHNSLTDHLPRGIGNYRNLALLDLSNNQFEGGIPDNLPGSLTVLNVSYNNLSGVVPENLKNFPDSSFHPGNVLLSFPYSVSSPQDDRNITSGHRSRNRSYIKPTLIAGLIGVVFSLALLTLIVCYRTQQHHKKNHHSKKISQQENQQEISSVVATSAPNSSSKFTTTGEYSISVGEGPKDLMAERKVEEAFPIVHAPVMSPGNPSSSSNTHEEMLPASMKVCSPDKLIGELHLFHSSLVFSAQDLSSAPAEMIGRSCHGTLYKAILQSGHVLAVKWLKEGIAKGRKEFAREVTKLGSIKHPNLVSLQGYYWGPREYEKMLISNYIDAPCLSLYLNEADARNLPTLDLVDRYRIAVDIARCLSYLHNERAIPHGNLKSTNILLEPPDMKHPLLTDYSLHRLMTSSGTAEQVLTAGALGYRPPEFCSTSKPCPSLKSDVYAFGVILLELLTGKCSAEMILGSSGEVVDLTEWVRLLCVENRSIECFKWHILNNSSDDLVKLAEDMLKVALRCILPADERPDMRSVLGDLTPIAEVF</sequence>
<dbReference type="InterPro" id="IPR003591">
    <property type="entry name" value="Leu-rich_rpt_typical-subtyp"/>
</dbReference>
<evidence type="ECO:0000256" key="6">
    <source>
        <dbReference type="ARBA" id="ARBA00022737"/>
    </source>
</evidence>
<keyword evidence="11" id="KW-0675">Receptor</keyword>
<feature type="transmembrane region" description="Helical" evidence="12">
    <location>
        <begin position="564"/>
        <end position="584"/>
    </location>
</feature>
<comment type="subcellular location">
    <subcellularLocation>
        <location evidence="1">Membrane</location>
        <topology evidence="1">Single-pass membrane protein</topology>
    </subcellularLocation>
</comment>
<dbReference type="PANTHER" id="PTHR48003">
    <property type="entry name" value="OS07G0626500 PROTEIN"/>
    <property type="match status" value="1"/>
</dbReference>
<evidence type="ECO:0000256" key="11">
    <source>
        <dbReference type="ARBA" id="ARBA00023170"/>
    </source>
</evidence>
<dbReference type="FunFam" id="3.80.10.10:FF:000400">
    <property type="entry name" value="Nuclear pore complex protein NUP107"/>
    <property type="match status" value="1"/>
</dbReference>
<keyword evidence="9 12" id="KW-1133">Transmembrane helix</keyword>
<dbReference type="FunFam" id="3.80.10.10:FF:000095">
    <property type="entry name" value="LRR receptor-like serine/threonine-protein kinase GSO1"/>
    <property type="match status" value="1"/>
</dbReference>
<keyword evidence="10 12" id="KW-0472">Membrane</keyword>
<evidence type="ECO:0000313" key="15">
    <source>
        <dbReference type="EMBL" id="PWA59226.1"/>
    </source>
</evidence>
<dbReference type="Pfam" id="PF07714">
    <property type="entry name" value="PK_Tyr_Ser-Thr"/>
    <property type="match status" value="1"/>
</dbReference>
<protein>
    <submittedName>
        <fullName evidence="15">Leucine-rich repeat-containing protein</fullName>
    </submittedName>
</protein>
<keyword evidence="6" id="KW-0677">Repeat</keyword>
<dbReference type="InterPro" id="IPR001245">
    <property type="entry name" value="Ser-Thr/Tyr_kinase_cat_dom"/>
</dbReference>
<keyword evidence="8" id="KW-0067">ATP-binding</keyword>
<dbReference type="GO" id="GO:0004672">
    <property type="term" value="F:protein kinase activity"/>
    <property type="evidence" value="ECO:0007669"/>
    <property type="project" value="InterPro"/>
</dbReference>
<evidence type="ECO:0000256" key="13">
    <source>
        <dbReference type="SAM" id="SignalP"/>
    </source>
</evidence>
<evidence type="ECO:0000256" key="10">
    <source>
        <dbReference type="ARBA" id="ARBA00023136"/>
    </source>
</evidence>
<dbReference type="AlphaFoldDB" id="A0A2U1MDE3"/>
<dbReference type="PROSITE" id="PS50011">
    <property type="entry name" value="PROTEIN_KINASE_DOM"/>
    <property type="match status" value="1"/>
</dbReference>
<dbReference type="Gene3D" id="3.80.10.10">
    <property type="entry name" value="Ribonuclease Inhibitor"/>
    <property type="match status" value="3"/>
</dbReference>
<dbReference type="FunFam" id="3.30.200.20:FF:000486">
    <property type="entry name" value="Leucine-rich repeat receptor-like protein kinase"/>
    <property type="match status" value="1"/>
</dbReference>
<dbReference type="GO" id="GO:0005524">
    <property type="term" value="F:ATP binding"/>
    <property type="evidence" value="ECO:0007669"/>
    <property type="project" value="UniProtKB-KW"/>
</dbReference>
<dbReference type="GO" id="GO:0016020">
    <property type="term" value="C:membrane"/>
    <property type="evidence" value="ECO:0007669"/>
    <property type="project" value="UniProtKB-SubCell"/>
</dbReference>
<dbReference type="GO" id="GO:0099402">
    <property type="term" value="P:plant organ development"/>
    <property type="evidence" value="ECO:0007669"/>
    <property type="project" value="UniProtKB-ARBA"/>
</dbReference>
<evidence type="ECO:0000256" key="7">
    <source>
        <dbReference type="ARBA" id="ARBA00022741"/>
    </source>
</evidence>
<keyword evidence="4 12" id="KW-0812">Transmembrane</keyword>
<evidence type="ECO:0000256" key="12">
    <source>
        <dbReference type="SAM" id="Phobius"/>
    </source>
</evidence>
<dbReference type="Pfam" id="PF08263">
    <property type="entry name" value="LRRNT_2"/>
    <property type="match status" value="1"/>
</dbReference>
<dbReference type="Proteomes" id="UP000245207">
    <property type="component" value="Unassembled WGS sequence"/>
</dbReference>
<dbReference type="InterPro" id="IPR001611">
    <property type="entry name" value="Leu-rich_rpt"/>
</dbReference>
<dbReference type="EMBL" id="PKPP01005680">
    <property type="protein sequence ID" value="PWA59226.1"/>
    <property type="molecule type" value="Genomic_DNA"/>
</dbReference>
<keyword evidence="5 13" id="KW-0732">Signal</keyword>
<evidence type="ECO:0000256" key="2">
    <source>
        <dbReference type="ARBA" id="ARBA00022553"/>
    </source>
</evidence>
<dbReference type="SUPFAM" id="SSF52058">
    <property type="entry name" value="L domain-like"/>
    <property type="match status" value="2"/>
</dbReference>
<dbReference type="Gene3D" id="1.10.510.10">
    <property type="entry name" value="Transferase(Phosphotransferase) domain 1"/>
    <property type="match status" value="1"/>
</dbReference>
<dbReference type="InterPro" id="IPR013210">
    <property type="entry name" value="LRR_N_plant-typ"/>
</dbReference>
<evidence type="ECO:0000256" key="5">
    <source>
        <dbReference type="ARBA" id="ARBA00022729"/>
    </source>
</evidence>
<feature type="domain" description="Protein kinase" evidence="14">
    <location>
        <begin position="706"/>
        <end position="993"/>
    </location>
</feature>
<evidence type="ECO:0000313" key="16">
    <source>
        <dbReference type="Proteomes" id="UP000245207"/>
    </source>
</evidence>
<feature type="signal peptide" evidence="13">
    <location>
        <begin position="1"/>
        <end position="17"/>
    </location>
</feature>
<keyword evidence="3" id="KW-0433">Leucine-rich repeat</keyword>
<dbReference type="GO" id="GO:0006952">
    <property type="term" value="P:defense response"/>
    <property type="evidence" value="ECO:0007669"/>
    <property type="project" value="UniProtKB-ARBA"/>
</dbReference>
<dbReference type="PANTHER" id="PTHR48003:SF3">
    <property type="entry name" value="LEUCINE-RICH REPEAT PROTEIN KINASE FAMILY PROTEIN"/>
    <property type="match status" value="1"/>
</dbReference>
<keyword evidence="16" id="KW-1185">Reference proteome</keyword>
<keyword evidence="2" id="KW-0597">Phosphoprotein</keyword>
<organism evidence="15 16">
    <name type="scientific">Artemisia annua</name>
    <name type="common">Sweet wormwood</name>
    <dbReference type="NCBI Taxonomy" id="35608"/>
    <lineage>
        <taxon>Eukaryota</taxon>
        <taxon>Viridiplantae</taxon>
        <taxon>Streptophyta</taxon>
        <taxon>Embryophyta</taxon>
        <taxon>Tracheophyta</taxon>
        <taxon>Spermatophyta</taxon>
        <taxon>Magnoliopsida</taxon>
        <taxon>eudicotyledons</taxon>
        <taxon>Gunneridae</taxon>
        <taxon>Pentapetalae</taxon>
        <taxon>asterids</taxon>
        <taxon>campanulids</taxon>
        <taxon>Asterales</taxon>
        <taxon>Asteraceae</taxon>
        <taxon>Asteroideae</taxon>
        <taxon>Anthemideae</taxon>
        <taxon>Artemisiinae</taxon>
        <taxon>Artemisia</taxon>
    </lineage>
</organism>
<dbReference type="STRING" id="35608.A0A2U1MDE3"/>
<dbReference type="Pfam" id="PF00560">
    <property type="entry name" value="LRR_1"/>
    <property type="match status" value="8"/>
</dbReference>
<dbReference type="InterPro" id="IPR053059">
    <property type="entry name" value="Inactive_SerThr-Kinase_ABA"/>
</dbReference>
<accession>A0A2U1MDE3</accession>